<evidence type="ECO:0000256" key="3">
    <source>
        <dbReference type="ARBA" id="ARBA00022630"/>
    </source>
</evidence>
<protein>
    <recommendedName>
        <fullName evidence="2">FAD synthase</fullName>
        <ecNumber evidence="2">2.7.7.2</ecNumber>
    </recommendedName>
</protein>
<name>A0AAJ5WUV9_9BACT</name>
<keyword evidence="7" id="KW-0547">Nucleotide-binding</keyword>
<sequence>MHFKRYGEAQGPCSIIIGTWDPLILWDINLIKRFCRDAKARKQKACVVLISPSPREILSGQRKLTYDCEQSRIEMMREIGADAVLKVAMSKKDLDRSASYFMHRLRRLMPIVSLYLGARQSLGFQGLGSQKTVLALCQRMNIQVTIFRYSYQKHLQLTEFYKKMETASLEELQPLMRRAPTWFKPETDRIRINWPQGLYLVQAHGNGKVQPGIVRVKTVQGKHTYFNWPANKEIRKIVFNTVVNEY</sequence>
<dbReference type="Pfam" id="PF06574">
    <property type="entry name" value="FAD_syn"/>
    <property type="match status" value="1"/>
</dbReference>
<evidence type="ECO:0000256" key="7">
    <source>
        <dbReference type="ARBA" id="ARBA00022741"/>
    </source>
</evidence>
<evidence type="ECO:0000256" key="1">
    <source>
        <dbReference type="ARBA" id="ARBA00004726"/>
    </source>
</evidence>
<dbReference type="Gene3D" id="3.40.50.620">
    <property type="entry name" value="HUPs"/>
    <property type="match status" value="1"/>
</dbReference>
<evidence type="ECO:0000256" key="5">
    <source>
        <dbReference type="ARBA" id="ARBA00022679"/>
    </source>
</evidence>
<keyword evidence="8" id="KW-0274">FAD</keyword>
<dbReference type="AlphaFoldDB" id="A0AAJ5WUV9"/>
<gene>
    <name evidence="12" type="ORF">P0Y53_01065</name>
</gene>
<evidence type="ECO:0000259" key="11">
    <source>
        <dbReference type="Pfam" id="PF06574"/>
    </source>
</evidence>
<evidence type="ECO:0000256" key="2">
    <source>
        <dbReference type="ARBA" id="ARBA00012393"/>
    </source>
</evidence>
<comment type="catalytic activity">
    <reaction evidence="10">
        <text>FMN + ATP + H(+) = FAD + diphosphate</text>
        <dbReference type="Rhea" id="RHEA:17237"/>
        <dbReference type="ChEBI" id="CHEBI:15378"/>
        <dbReference type="ChEBI" id="CHEBI:30616"/>
        <dbReference type="ChEBI" id="CHEBI:33019"/>
        <dbReference type="ChEBI" id="CHEBI:57692"/>
        <dbReference type="ChEBI" id="CHEBI:58210"/>
        <dbReference type="EC" id="2.7.7.2"/>
    </reaction>
</comment>
<dbReference type="GO" id="GO:0005524">
    <property type="term" value="F:ATP binding"/>
    <property type="evidence" value="ECO:0007669"/>
    <property type="project" value="UniProtKB-KW"/>
</dbReference>
<keyword evidence="6" id="KW-0548">Nucleotidyltransferase</keyword>
<keyword evidence="3" id="KW-0285">Flavoprotein</keyword>
<keyword evidence="5" id="KW-0808">Transferase</keyword>
<evidence type="ECO:0000256" key="8">
    <source>
        <dbReference type="ARBA" id="ARBA00022827"/>
    </source>
</evidence>
<evidence type="ECO:0000256" key="10">
    <source>
        <dbReference type="ARBA" id="ARBA00049494"/>
    </source>
</evidence>
<reference evidence="12" key="1">
    <citation type="submission" date="2023-03" db="EMBL/GenBank/DDBJ databases">
        <title>Andean soil-derived lignocellulolytic bacterial consortium as a source of novel taxa and putative plastic-active enzymes.</title>
        <authorList>
            <person name="Diaz-Garcia L."/>
            <person name="Chuvochina M."/>
            <person name="Feuerriegel G."/>
            <person name="Bunk B."/>
            <person name="Sproer C."/>
            <person name="Streit W.R."/>
            <person name="Rodriguez L.M."/>
            <person name="Overmann J."/>
            <person name="Jimenez D.J."/>
        </authorList>
    </citation>
    <scope>NUCLEOTIDE SEQUENCE</scope>
    <source>
        <strain evidence="12">MAG 7</strain>
    </source>
</reference>
<evidence type="ECO:0000256" key="6">
    <source>
        <dbReference type="ARBA" id="ARBA00022695"/>
    </source>
</evidence>
<evidence type="ECO:0000256" key="9">
    <source>
        <dbReference type="ARBA" id="ARBA00022840"/>
    </source>
</evidence>
<accession>A0AAJ5WUV9</accession>
<evidence type="ECO:0000256" key="4">
    <source>
        <dbReference type="ARBA" id="ARBA00022643"/>
    </source>
</evidence>
<dbReference type="EMBL" id="CP119311">
    <property type="protein sequence ID" value="WEK36077.1"/>
    <property type="molecule type" value="Genomic_DNA"/>
</dbReference>
<organism evidence="12 13">
    <name type="scientific">Candidatus Pseudobacter hemicellulosilyticus</name>
    <dbReference type="NCBI Taxonomy" id="3121375"/>
    <lineage>
        <taxon>Bacteria</taxon>
        <taxon>Pseudomonadati</taxon>
        <taxon>Bacteroidota</taxon>
        <taxon>Chitinophagia</taxon>
        <taxon>Chitinophagales</taxon>
        <taxon>Chitinophagaceae</taxon>
        <taxon>Pseudobacter</taxon>
    </lineage>
</organism>
<dbReference type="GO" id="GO:0009231">
    <property type="term" value="P:riboflavin biosynthetic process"/>
    <property type="evidence" value="ECO:0007669"/>
    <property type="project" value="InterPro"/>
</dbReference>
<dbReference type="EC" id="2.7.7.2" evidence="2"/>
<evidence type="ECO:0000313" key="13">
    <source>
        <dbReference type="Proteomes" id="UP001220610"/>
    </source>
</evidence>
<feature type="domain" description="FAD synthetase" evidence="11">
    <location>
        <begin position="10"/>
        <end position="149"/>
    </location>
</feature>
<keyword evidence="4" id="KW-0288">FMN</keyword>
<dbReference type="InterPro" id="IPR014729">
    <property type="entry name" value="Rossmann-like_a/b/a_fold"/>
</dbReference>
<dbReference type="Proteomes" id="UP001220610">
    <property type="component" value="Chromosome"/>
</dbReference>
<comment type="pathway">
    <text evidence="1">Cofactor biosynthesis; FAD biosynthesis; FAD from FMN: step 1/1.</text>
</comment>
<proteinExistence type="predicted"/>
<dbReference type="InterPro" id="IPR015864">
    <property type="entry name" value="FAD_synthase"/>
</dbReference>
<keyword evidence="9" id="KW-0067">ATP-binding</keyword>
<evidence type="ECO:0000313" key="12">
    <source>
        <dbReference type="EMBL" id="WEK36077.1"/>
    </source>
</evidence>
<dbReference type="GO" id="GO:0003919">
    <property type="term" value="F:FMN adenylyltransferase activity"/>
    <property type="evidence" value="ECO:0007669"/>
    <property type="project" value="UniProtKB-EC"/>
</dbReference>